<feature type="region of interest" description="Disordered" evidence="1">
    <location>
        <begin position="1"/>
        <end position="61"/>
    </location>
</feature>
<evidence type="ECO:0000256" key="1">
    <source>
        <dbReference type="SAM" id="MobiDB-lite"/>
    </source>
</evidence>
<dbReference type="Proteomes" id="UP000735302">
    <property type="component" value="Unassembled WGS sequence"/>
</dbReference>
<accession>A0AAV4CI41</accession>
<feature type="compositionally biased region" description="Basic and acidic residues" evidence="1">
    <location>
        <begin position="39"/>
        <end position="61"/>
    </location>
</feature>
<evidence type="ECO:0000313" key="3">
    <source>
        <dbReference type="Proteomes" id="UP000735302"/>
    </source>
</evidence>
<proteinExistence type="predicted"/>
<protein>
    <submittedName>
        <fullName evidence="2">Uncharacterized protein</fullName>
    </submittedName>
</protein>
<sequence>MAGYREKMQQTESLGQDVQVHVEQQTTGTKCLKKTTKKIQPEKQTKSKEQKSRIHELDVQSEKEELDDGEFFINTLRILKYDGRDGIFTKNEEHITLNVKVKVDTRVNANILTMR</sequence>
<keyword evidence="3" id="KW-1185">Reference proteome</keyword>
<gene>
    <name evidence="2" type="ORF">PoB_005780700</name>
</gene>
<organism evidence="2 3">
    <name type="scientific">Plakobranchus ocellatus</name>
    <dbReference type="NCBI Taxonomy" id="259542"/>
    <lineage>
        <taxon>Eukaryota</taxon>
        <taxon>Metazoa</taxon>
        <taxon>Spiralia</taxon>
        <taxon>Lophotrochozoa</taxon>
        <taxon>Mollusca</taxon>
        <taxon>Gastropoda</taxon>
        <taxon>Heterobranchia</taxon>
        <taxon>Euthyneura</taxon>
        <taxon>Panpulmonata</taxon>
        <taxon>Sacoglossa</taxon>
        <taxon>Placobranchoidea</taxon>
        <taxon>Plakobranchidae</taxon>
        <taxon>Plakobranchus</taxon>
    </lineage>
</organism>
<name>A0AAV4CI41_9GAST</name>
<dbReference type="EMBL" id="BLXT01006392">
    <property type="protein sequence ID" value="GFO31302.1"/>
    <property type="molecule type" value="Genomic_DNA"/>
</dbReference>
<dbReference type="AlphaFoldDB" id="A0AAV4CI41"/>
<reference evidence="2 3" key="1">
    <citation type="journal article" date="2021" name="Elife">
        <title>Chloroplast acquisition without the gene transfer in kleptoplastic sea slugs, Plakobranchus ocellatus.</title>
        <authorList>
            <person name="Maeda T."/>
            <person name="Takahashi S."/>
            <person name="Yoshida T."/>
            <person name="Shimamura S."/>
            <person name="Takaki Y."/>
            <person name="Nagai Y."/>
            <person name="Toyoda A."/>
            <person name="Suzuki Y."/>
            <person name="Arimoto A."/>
            <person name="Ishii H."/>
            <person name="Satoh N."/>
            <person name="Nishiyama T."/>
            <person name="Hasebe M."/>
            <person name="Maruyama T."/>
            <person name="Minagawa J."/>
            <person name="Obokata J."/>
            <person name="Shigenobu S."/>
        </authorList>
    </citation>
    <scope>NUCLEOTIDE SEQUENCE [LARGE SCALE GENOMIC DNA]</scope>
</reference>
<comment type="caution">
    <text evidence="2">The sequence shown here is derived from an EMBL/GenBank/DDBJ whole genome shotgun (WGS) entry which is preliminary data.</text>
</comment>
<evidence type="ECO:0000313" key="2">
    <source>
        <dbReference type="EMBL" id="GFO31302.1"/>
    </source>
</evidence>